<feature type="domain" description="Carbohydrate kinase PfkB" evidence="4">
    <location>
        <begin position="49"/>
        <end position="298"/>
    </location>
</feature>
<comment type="caution">
    <text evidence="5">The sequence shown here is derived from an EMBL/GenBank/DDBJ whole genome shotgun (WGS) entry which is preliminary data.</text>
</comment>
<dbReference type="Gene3D" id="3.40.1190.20">
    <property type="match status" value="1"/>
</dbReference>
<dbReference type="PANTHER" id="PTHR43085">
    <property type="entry name" value="HEXOKINASE FAMILY MEMBER"/>
    <property type="match status" value="1"/>
</dbReference>
<reference evidence="5 6" key="1">
    <citation type="submission" date="2018-03" db="EMBL/GenBank/DDBJ databases">
        <title>Genomic Encyclopedia of Archaeal and Bacterial Type Strains, Phase II (KMG-II): from individual species to whole genera.</title>
        <authorList>
            <person name="Goeker M."/>
        </authorList>
    </citation>
    <scope>NUCLEOTIDE SEQUENCE [LARGE SCALE GENOMIC DNA]</scope>
    <source>
        <strain evidence="5 6">DSM 29328</strain>
    </source>
</reference>
<name>A0A2T0REI8_9RHOB</name>
<keyword evidence="6" id="KW-1185">Reference proteome</keyword>
<sequence>MARPFDVLAIGELNPDLVLSGIAAEGPVLGTEQTFTDEVLTLGSSTAIACVLMQRLGLRTAFAGLVGDDDHGRFCTAALEREGVDTGGVRISKDHATGITVSISYAHDRMLLTRAGTMAVFGPQDIDTSQLASARHIHVGSYFLQDGLRPALPTLFAEARRNGCTTSLDLGWDTSGRWDLEELSAVLPKTDVIFPNLVELQGVTRTSDINDGLDILHGHGAAEIALKRGGAGSIASSIDGERQSHPGFAISVVDTTGAGDAFNAGYLKARLGGATLSDRLALGNACGAVAATASGGTGGLTSLADAHATMATDLSIDRV</sequence>
<keyword evidence="3 5" id="KW-0418">Kinase</keyword>
<evidence type="ECO:0000313" key="5">
    <source>
        <dbReference type="EMBL" id="PRY19520.1"/>
    </source>
</evidence>
<evidence type="ECO:0000259" key="4">
    <source>
        <dbReference type="Pfam" id="PF00294"/>
    </source>
</evidence>
<dbReference type="PROSITE" id="PS00584">
    <property type="entry name" value="PFKB_KINASES_2"/>
    <property type="match status" value="1"/>
</dbReference>
<dbReference type="OrthoDB" id="9813569at2"/>
<dbReference type="InterPro" id="IPR050306">
    <property type="entry name" value="PfkB_Carbo_kinase"/>
</dbReference>
<gene>
    <name evidence="5" type="ORF">CLV78_1219</name>
</gene>
<dbReference type="RefSeq" id="WP_106208433.1">
    <property type="nucleotide sequence ID" value="NZ_PVTD01000021.1"/>
</dbReference>
<dbReference type="AlphaFoldDB" id="A0A2T0REI8"/>
<dbReference type="GO" id="GO:0016301">
    <property type="term" value="F:kinase activity"/>
    <property type="evidence" value="ECO:0007669"/>
    <property type="project" value="UniProtKB-KW"/>
</dbReference>
<dbReference type="CDD" id="cd01166">
    <property type="entry name" value="KdgK"/>
    <property type="match status" value="1"/>
</dbReference>
<dbReference type="InterPro" id="IPR002173">
    <property type="entry name" value="Carboh/pur_kinase_PfkB_CS"/>
</dbReference>
<accession>A0A2T0REI8</accession>
<dbReference type="InterPro" id="IPR011611">
    <property type="entry name" value="PfkB_dom"/>
</dbReference>
<comment type="similarity">
    <text evidence="1">Belongs to the carbohydrate kinase PfkB family.</text>
</comment>
<evidence type="ECO:0000313" key="6">
    <source>
        <dbReference type="Proteomes" id="UP000239480"/>
    </source>
</evidence>
<dbReference type="PANTHER" id="PTHR43085:SF57">
    <property type="entry name" value="CARBOHYDRATE KINASE PFKB DOMAIN-CONTAINING PROTEIN"/>
    <property type="match status" value="1"/>
</dbReference>
<keyword evidence="2" id="KW-0808">Transferase</keyword>
<evidence type="ECO:0000256" key="3">
    <source>
        <dbReference type="ARBA" id="ARBA00022777"/>
    </source>
</evidence>
<dbReference type="SUPFAM" id="SSF53613">
    <property type="entry name" value="Ribokinase-like"/>
    <property type="match status" value="1"/>
</dbReference>
<proteinExistence type="inferred from homology"/>
<dbReference type="InterPro" id="IPR029056">
    <property type="entry name" value="Ribokinase-like"/>
</dbReference>
<evidence type="ECO:0000256" key="2">
    <source>
        <dbReference type="ARBA" id="ARBA00022679"/>
    </source>
</evidence>
<evidence type="ECO:0000256" key="1">
    <source>
        <dbReference type="ARBA" id="ARBA00010688"/>
    </source>
</evidence>
<dbReference type="Pfam" id="PF00294">
    <property type="entry name" value="PfkB"/>
    <property type="match status" value="1"/>
</dbReference>
<dbReference type="EMBL" id="PVTD01000021">
    <property type="protein sequence ID" value="PRY19520.1"/>
    <property type="molecule type" value="Genomic_DNA"/>
</dbReference>
<protein>
    <submittedName>
        <fullName evidence="5">Sugar/nucleoside kinase (Ribokinase family)</fullName>
    </submittedName>
</protein>
<dbReference type="Proteomes" id="UP000239480">
    <property type="component" value="Unassembled WGS sequence"/>
</dbReference>
<organism evidence="5 6">
    <name type="scientific">Aliiruegeria haliotis</name>
    <dbReference type="NCBI Taxonomy" id="1280846"/>
    <lineage>
        <taxon>Bacteria</taxon>
        <taxon>Pseudomonadati</taxon>
        <taxon>Pseudomonadota</taxon>
        <taxon>Alphaproteobacteria</taxon>
        <taxon>Rhodobacterales</taxon>
        <taxon>Roseobacteraceae</taxon>
        <taxon>Aliiruegeria</taxon>
    </lineage>
</organism>